<organism evidence="18 19">
    <name type="scientific">Clupea harengus</name>
    <name type="common">Atlantic herring</name>
    <dbReference type="NCBI Taxonomy" id="7950"/>
    <lineage>
        <taxon>Eukaryota</taxon>
        <taxon>Metazoa</taxon>
        <taxon>Chordata</taxon>
        <taxon>Craniata</taxon>
        <taxon>Vertebrata</taxon>
        <taxon>Euteleostomi</taxon>
        <taxon>Actinopterygii</taxon>
        <taxon>Neopterygii</taxon>
        <taxon>Teleostei</taxon>
        <taxon>Clupei</taxon>
        <taxon>Clupeiformes</taxon>
        <taxon>Clupeoidei</taxon>
        <taxon>Clupeidae</taxon>
        <taxon>Clupea</taxon>
    </lineage>
</organism>
<keyword evidence="7" id="KW-0832">Ubl conjugation</keyword>
<evidence type="ECO:0000256" key="14">
    <source>
        <dbReference type="ARBA" id="ARBA00078981"/>
    </source>
</evidence>
<evidence type="ECO:0000259" key="17">
    <source>
        <dbReference type="PROSITE" id="PS51676"/>
    </source>
</evidence>
<evidence type="ECO:0000256" key="4">
    <source>
        <dbReference type="ARBA" id="ARBA00022499"/>
    </source>
</evidence>
<feature type="domain" description="WW" evidence="16">
    <location>
        <begin position="412"/>
        <end position="441"/>
    </location>
</feature>
<evidence type="ECO:0000313" key="18">
    <source>
        <dbReference type="Proteomes" id="UP000515152"/>
    </source>
</evidence>
<dbReference type="SUPFAM" id="SSF51045">
    <property type="entry name" value="WW domain"/>
    <property type="match status" value="3"/>
</dbReference>
<dbReference type="InterPro" id="IPR036517">
    <property type="entry name" value="FF_domain_sf"/>
</dbReference>
<dbReference type="PROSITE" id="PS01159">
    <property type="entry name" value="WW_DOMAIN_1"/>
    <property type="match status" value="1"/>
</dbReference>
<sequence>MEDNVEGESVGFNENRMAQPQSLRFRTPAPPPTPVMRNPPPLLRPPPPPFGVIRGPPPPPRPPFGRPPFDPNMPPIPPPGGMPPPIGPPHLQRPPFMPPPMSNMPPPPGMIFPPGMPPVPAGGGPKLPPSEEIWVKNTTQEGKVYYYNVRTRESAWAKPEGVKVIQQSELNPLMANQQAGSGGAVATSPVCSSSSTNANSSVSAVSTTAPISISPSPSSTQAPSPSRNLSSSPELANSPAPALPPPGPTSAMSEMPPGASVPSNGGPTPVTVVTVSGVPTSVTQVQTVPMMPQSLQAGMPHTMPQPTATVSAFPPVMVPPFRLPMPGMHIPLPAGGGPMLSVGRPPTVGESSPHAFTSPPMTKGLLVFRPGFSHSSCLGMLPGMGPPLVPMVHPQLTLAATQASLAGALSLPEWSEYKTMDGKTYYYNNRTLESTWEKPLELREKDKEADKSKERQAVEDSEDVDMADQEVTVQPKVEIKEEPKDEEMSEAEKAAQRAKPVASNPIPGTPWCVVWTGDDQVFFYNPTSRISLWDRPAELVGRADVDKYIQEPPHKKTPEDGPKPVVTREIKEEEPAREESGEEEEPVQAKRKKKEEVKEADLEKEAALEAELKAARERAVMPLDVRMTQFRDMLLERGVSAFSTWEKELHKIVFDPRYLLLNSKERKQVFDGYVKTRAEEERKEKKNKLMQSKEDFRKMMEDSKLHVRTTFSEFAGKHARDSRFKAIEKMKDRETIFVEFMTALRKREKEDTKNRAEKVKQDFFDLLSDHHIDVQQRWAKVKDKVETDPRYKSVESSAAREELYKQYVEKQAKNMDAEKEKELERQSRIEASLREREREVQKARSEQTKEIDREREQHKREEAIQHFKALMSDMVRSTDVSWAETRRNLRKDHRWESASLLERDDKEKLFNEHVEALTKKKKEHFRLLLDETAVITLTTTWKEVRKIIKEDPRCIKYSSSERKKQREFEDYIKDKYIIAKADFRTLLKETKFITYKSRKLIQESDQHLRDVEKVLQNDKRYLVLDCVPEERRKLINFYIEDLDRRGPPPPPTASEPTRRSTK</sequence>
<evidence type="ECO:0000256" key="13">
    <source>
        <dbReference type="ARBA" id="ARBA00075955"/>
    </source>
</evidence>
<feature type="domain" description="FF" evidence="17">
    <location>
        <begin position="688"/>
        <end position="743"/>
    </location>
</feature>
<feature type="domain" description="WW" evidence="16">
    <location>
        <begin position="128"/>
        <end position="161"/>
    </location>
</feature>
<gene>
    <name evidence="19" type="primary">LOC105902382</name>
</gene>
<feature type="region of interest" description="Disordered" evidence="15">
    <location>
        <begin position="443"/>
        <end position="503"/>
    </location>
</feature>
<dbReference type="Proteomes" id="UP000515152">
    <property type="component" value="Chromosome 8"/>
</dbReference>
<dbReference type="FunFam" id="1.10.10.440:FF:000010">
    <property type="entry name" value="Transcription elongation regulator 1 (CA150)"/>
    <property type="match status" value="1"/>
</dbReference>
<feature type="compositionally biased region" description="Low complexity" evidence="15">
    <location>
        <begin position="261"/>
        <end position="272"/>
    </location>
</feature>
<dbReference type="GO" id="GO:0003712">
    <property type="term" value="F:transcription coregulator activity"/>
    <property type="evidence" value="ECO:0007669"/>
    <property type="project" value="TreeGrafter"/>
</dbReference>
<dbReference type="InterPro" id="IPR036020">
    <property type="entry name" value="WW_dom_sf"/>
</dbReference>
<dbReference type="GO" id="GO:0070063">
    <property type="term" value="F:RNA polymerase binding"/>
    <property type="evidence" value="ECO:0007669"/>
    <property type="project" value="InterPro"/>
</dbReference>
<dbReference type="SUPFAM" id="SSF81698">
    <property type="entry name" value="FF domain"/>
    <property type="match status" value="5"/>
</dbReference>
<protein>
    <recommendedName>
        <fullName evidence="12">Transcription elongation regulator 1</fullName>
    </recommendedName>
    <alternativeName>
        <fullName evidence="14">TATA box-binding protein-associated factor 2S</fullName>
    </alternativeName>
    <alternativeName>
        <fullName evidence="13">Transcription factor CA150</fullName>
    </alternativeName>
</protein>
<feature type="domain" description="FF" evidence="17">
    <location>
        <begin position="755"/>
        <end position="810"/>
    </location>
</feature>
<keyword evidence="10" id="KW-0804">Transcription</keyword>
<keyword evidence="5" id="KW-0597">Phosphoprotein</keyword>
<keyword evidence="6" id="KW-0677">Repeat</keyword>
<evidence type="ECO:0000256" key="11">
    <source>
        <dbReference type="ARBA" id="ARBA00023242"/>
    </source>
</evidence>
<dbReference type="FunFam" id="1.10.10.440:FF:000005">
    <property type="entry name" value="Transcription elongation regulator 1 (CA150)"/>
    <property type="match status" value="1"/>
</dbReference>
<feature type="compositionally biased region" description="Basic and acidic residues" evidence="15">
    <location>
        <begin position="549"/>
        <end position="579"/>
    </location>
</feature>
<evidence type="ECO:0000256" key="2">
    <source>
        <dbReference type="ARBA" id="ARBA00022481"/>
    </source>
</evidence>
<feature type="region of interest" description="Disordered" evidence="15">
    <location>
        <begin position="549"/>
        <end position="603"/>
    </location>
</feature>
<dbReference type="FunFam" id="2.20.70.10:FF:000010">
    <property type="entry name" value="Transcription elongation regulator 1 (CA150)"/>
    <property type="match status" value="1"/>
</dbReference>
<feature type="domain" description="FF" evidence="17">
    <location>
        <begin position="976"/>
        <end position="1041"/>
    </location>
</feature>
<dbReference type="FunFam" id="1.10.10.440:FF:000001">
    <property type="entry name" value="Transcription elongation regulator 1 like"/>
    <property type="match status" value="1"/>
</dbReference>
<dbReference type="RefSeq" id="XP_031427815.1">
    <property type="nucleotide sequence ID" value="XM_031571955.2"/>
</dbReference>
<keyword evidence="18" id="KW-1185">Reference proteome</keyword>
<dbReference type="Pfam" id="PF01846">
    <property type="entry name" value="FF"/>
    <property type="match status" value="6"/>
</dbReference>
<feature type="region of interest" description="Disordered" evidence="15">
    <location>
        <begin position="179"/>
        <end position="272"/>
    </location>
</feature>
<evidence type="ECO:0000256" key="3">
    <source>
        <dbReference type="ARBA" id="ARBA00022491"/>
    </source>
</evidence>
<feature type="compositionally biased region" description="Low complexity" evidence="15">
    <location>
        <begin position="184"/>
        <end position="240"/>
    </location>
</feature>
<keyword evidence="9" id="KW-0175">Coiled coil</keyword>
<comment type="subcellular location">
    <subcellularLocation>
        <location evidence="1">Nucleus</location>
    </subcellularLocation>
</comment>
<keyword evidence="4" id="KW-1017">Isopeptide bond</keyword>
<evidence type="ECO:0000256" key="8">
    <source>
        <dbReference type="ARBA" id="ARBA00023015"/>
    </source>
</evidence>
<dbReference type="Gene3D" id="1.10.10.440">
    <property type="entry name" value="FF domain"/>
    <property type="match status" value="6"/>
</dbReference>
<evidence type="ECO:0000256" key="1">
    <source>
        <dbReference type="ARBA" id="ARBA00004123"/>
    </source>
</evidence>
<dbReference type="PROSITE" id="PS51676">
    <property type="entry name" value="FF"/>
    <property type="match status" value="6"/>
</dbReference>
<evidence type="ECO:0000256" key="7">
    <source>
        <dbReference type="ARBA" id="ARBA00022843"/>
    </source>
</evidence>
<dbReference type="SMART" id="SM00441">
    <property type="entry name" value="FF"/>
    <property type="match status" value="6"/>
</dbReference>
<dbReference type="PROSITE" id="PS50020">
    <property type="entry name" value="WW_DOMAIN_2"/>
    <property type="match status" value="3"/>
</dbReference>
<feature type="domain" description="WW" evidence="16">
    <location>
        <begin position="509"/>
        <end position="538"/>
    </location>
</feature>
<dbReference type="PANTHER" id="PTHR15377:SF7">
    <property type="entry name" value="TRANSCRIPTION ELONGATION REGULATOR 1"/>
    <property type="match status" value="1"/>
</dbReference>
<dbReference type="FunFam" id="2.20.70.10:FF:000015">
    <property type="entry name" value="Transcription elongation regulator 1 (CA150)"/>
    <property type="match status" value="1"/>
</dbReference>
<feature type="domain" description="FF" evidence="17">
    <location>
        <begin position="918"/>
        <end position="974"/>
    </location>
</feature>
<reference evidence="19" key="1">
    <citation type="submission" date="2025-08" db="UniProtKB">
        <authorList>
            <consortium name="RefSeq"/>
        </authorList>
    </citation>
    <scope>IDENTIFICATION</scope>
</reference>
<keyword evidence="3" id="KW-0678">Repressor</keyword>
<evidence type="ECO:0000259" key="16">
    <source>
        <dbReference type="PROSITE" id="PS50020"/>
    </source>
</evidence>
<feature type="domain" description="FF" evidence="17">
    <location>
        <begin position="623"/>
        <end position="676"/>
    </location>
</feature>
<dbReference type="Gene3D" id="2.20.70.10">
    <property type="match status" value="3"/>
</dbReference>
<evidence type="ECO:0000256" key="5">
    <source>
        <dbReference type="ARBA" id="ARBA00022553"/>
    </source>
</evidence>
<keyword evidence="11" id="KW-0539">Nucleus</keyword>
<dbReference type="FunFam" id="1.10.10.440:FF:000006">
    <property type="entry name" value="Transcription elongation regulator 1 (CA150)"/>
    <property type="match status" value="1"/>
</dbReference>
<dbReference type="FunFam" id="1.10.10.440:FF:000008">
    <property type="entry name" value="Transcription elongation regulator 1 (CA150)"/>
    <property type="match status" value="1"/>
</dbReference>
<feature type="compositionally biased region" description="Pro residues" evidence="15">
    <location>
        <begin position="28"/>
        <end position="120"/>
    </location>
</feature>
<evidence type="ECO:0000256" key="6">
    <source>
        <dbReference type="ARBA" id="ARBA00022737"/>
    </source>
</evidence>
<dbReference type="GeneID" id="105902382"/>
<dbReference type="PANTHER" id="PTHR15377">
    <property type="entry name" value="TRANSCRIPTION ELONGATION REGULATOR 1"/>
    <property type="match status" value="1"/>
</dbReference>
<evidence type="ECO:0000256" key="9">
    <source>
        <dbReference type="ARBA" id="ARBA00023054"/>
    </source>
</evidence>
<evidence type="ECO:0000256" key="12">
    <source>
        <dbReference type="ARBA" id="ARBA00072019"/>
    </source>
</evidence>
<dbReference type="InterPro" id="IPR057565">
    <property type="entry name" value="WW_TCRG1_3rd"/>
</dbReference>
<feature type="region of interest" description="Disordered" evidence="15">
    <location>
        <begin position="1"/>
        <end position="125"/>
    </location>
</feature>
<evidence type="ECO:0000256" key="15">
    <source>
        <dbReference type="SAM" id="MobiDB-lite"/>
    </source>
</evidence>
<dbReference type="InterPro" id="IPR002713">
    <property type="entry name" value="FF_domain"/>
</dbReference>
<keyword evidence="2" id="KW-0488">Methylation</keyword>
<feature type="domain" description="FF" evidence="17">
    <location>
        <begin position="860"/>
        <end position="916"/>
    </location>
</feature>
<dbReference type="AlphaFoldDB" id="A0A6P8FWR0"/>
<dbReference type="SMART" id="SM00456">
    <property type="entry name" value="WW"/>
    <property type="match status" value="3"/>
</dbReference>
<feature type="compositionally biased region" description="Acidic residues" evidence="15">
    <location>
        <begin position="459"/>
        <end position="468"/>
    </location>
</feature>
<dbReference type="GO" id="GO:0005634">
    <property type="term" value="C:nucleus"/>
    <property type="evidence" value="ECO:0007669"/>
    <property type="project" value="UniProtKB-SubCell"/>
</dbReference>
<dbReference type="Pfam" id="PF00397">
    <property type="entry name" value="WW"/>
    <property type="match status" value="1"/>
</dbReference>
<feature type="compositionally biased region" description="Basic and acidic residues" evidence="15">
    <location>
        <begin position="443"/>
        <end position="458"/>
    </location>
</feature>
<name>A0A6P8FWR0_CLUHA</name>
<evidence type="ECO:0000256" key="10">
    <source>
        <dbReference type="ARBA" id="ARBA00023163"/>
    </source>
</evidence>
<feature type="region of interest" description="Disordered" evidence="15">
    <location>
        <begin position="1041"/>
        <end position="1062"/>
    </location>
</feature>
<feature type="compositionally biased region" description="Basic and acidic residues" evidence="15">
    <location>
        <begin position="594"/>
        <end position="603"/>
    </location>
</feature>
<dbReference type="InterPro" id="IPR045148">
    <property type="entry name" value="TCRG1-like"/>
</dbReference>
<dbReference type="CDD" id="cd00201">
    <property type="entry name" value="WW"/>
    <property type="match status" value="3"/>
</dbReference>
<evidence type="ECO:0000313" key="19">
    <source>
        <dbReference type="RefSeq" id="XP_031427815.1"/>
    </source>
</evidence>
<keyword evidence="8" id="KW-0805">Transcription regulation</keyword>
<accession>A0A6P8FWR0</accession>
<dbReference type="InterPro" id="IPR001202">
    <property type="entry name" value="WW_dom"/>
</dbReference>
<dbReference type="FunFam" id="1.10.10.440:FF:000004">
    <property type="entry name" value="Transcription elongation regulator 1 like"/>
    <property type="match status" value="1"/>
</dbReference>
<feature type="region of interest" description="Disordered" evidence="15">
    <location>
        <begin position="833"/>
        <end position="859"/>
    </location>
</feature>
<dbReference type="Pfam" id="PF23517">
    <property type="entry name" value="WW_TCERG1"/>
    <property type="match status" value="1"/>
</dbReference>
<proteinExistence type="predicted"/>